<feature type="region of interest" description="Disordered" evidence="1">
    <location>
        <begin position="1498"/>
        <end position="1530"/>
    </location>
</feature>
<evidence type="ECO:0000259" key="3">
    <source>
        <dbReference type="Pfam" id="PF24798"/>
    </source>
</evidence>
<dbReference type="PANTHER" id="PTHR22538:SF0">
    <property type="entry name" value="CILIA- AND FLAGELLA-ASSOCIATED PROTEIN 74"/>
    <property type="match status" value="1"/>
</dbReference>
<gene>
    <name evidence="4" type="ORF">PHAECO_LOCUS6802</name>
</gene>
<evidence type="ECO:0000313" key="5">
    <source>
        <dbReference type="Proteomes" id="UP001153737"/>
    </source>
</evidence>
<dbReference type="PANTHER" id="PTHR22538">
    <property type="entry name" value="CILIA- AND FLAGELLA-ASSOCIATED PROTEIN 74"/>
    <property type="match status" value="1"/>
</dbReference>
<dbReference type="InterPro" id="IPR056310">
    <property type="entry name" value="Ig-CFAP74_4th"/>
</dbReference>
<dbReference type="Pfam" id="PF24778">
    <property type="entry name" value="Ig-CFAP74_3rd"/>
    <property type="match status" value="1"/>
</dbReference>
<evidence type="ECO:0000313" key="4">
    <source>
        <dbReference type="EMBL" id="CAH1155492.1"/>
    </source>
</evidence>
<keyword evidence="5" id="KW-1185">Reference proteome</keyword>
<dbReference type="EMBL" id="OU896708">
    <property type="protein sequence ID" value="CAH1155492.1"/>
    <property type="molecule type" value="Genomic_DNA"/>
</dbReference>
<protein>
    <submittedName>
        <fullName evidence="4">Uncharacterized protein</fullName>
    </submittedName>
</protein>
<dbReference type="OrthoDB" id="6612278at2759"/>
<sequence>MRFFMNTQYIIIQNTLLCDILLSDNCQIIISKMNSSFPQNNTEESEEEKLKQIFLEELNRRNENLNEFIDEFVNSEEYEEYLEMKRNIMKKNVAAQYCESDLMQYQEMEEEDKYPLTTRSRNMMAFVHKFEKYTKNKENLEFLQKQEKGIQIIKDAILELRQIFICTKQIREDAKKARDKRNLEKICQSFNIDYRIWKERNKHKITQRILCYQKILHTRKIKRNQNITAIVKKLVGEIKSKRKDEDRLKTPSHRIQRRDKIMKDMEIIGHHITLCSRYETVEDNADQEINVENRTEKRKEDVVKYKKVKQTKEKVKNVKNDKKKEKKSTITKGSKKSQKSKKEESEIVLPIVPICNQRNIITTEDIEKLDQLIDTFNKLDDIMEDKHLLAQITPIKSTMATNNKFLCKPQMITFNNFLNGKNYRKNLLIQNRSRGTQKLRFVGISSTQDYSVLLFRTQPLVGIQKLASGCSVHLTIFFTPIEETCEVDAALEFWTFDIESQRNEKFYVNVKCIPSHADLKISSDEIHFGKIPFWQRYCIRPKVLKLTNEGTEPCTVVIKKIQDILQLPETSEDDRKMEENDISNEVIDDIEERDIINEVIEELFENVFNTFLFEHLAIALESSQNVNLKVQMRNVDYIGNYQEKYLVDVYENNVHIGNKEIMLYAEVTDHFITVSPDILDFGVCILNSIYQLGLDINNTSSTTQAIAIKFPSSLGDYIRSDVTNLYVPPRATRKIWLKLSPRKSLFSDSETHFDKQTGILEFPIHVCTMSKNYALIPPVRAKIFAVLTEANGIAISAKTTEYQRGDIVDLGECSIYETVVTDLVIENRTLSPQIYGFLDLPQSVTLSPNLGYGTLAPEETKILQLSYHPDINDLKKFFREEKFNNYLVKFDINLDTISNLGQFKQDFSTKKLRRSIDMILKELRTPQEDKLYQHIIKLKDSVRLEYFPESHEYAEELNKRLYEYDMEIANECSEANFFRKYPNMKPVAEKSTISITAKILRPLLELSCQYLELPDTPCGSYSFVEIELKALKSEFTLECDFLKKSSATSLPNYEAWFKITGDNEELRIEPTCGTLRNGETRKLILVAKPSIPESIIQDTARSIKYTEIYEKRKQDLALRKLKSRSKGKLKEEKKNIKENKREKKETKSKQKKTESKSKTKMKSQSISKTDYTEESHPKIEITESEIILDYLDYYPAEMCYWRTLEPYMLQSKMVCSIDYYSTSMIRRQETIYLDASVRVVRPDFITNLKTQRINFGNVAVGMSKTEHIILQNIQYNSIKPKTSLLNPVGPFRIPYMRDTNVPPEHYLKLPVIFEPVENNQVEEYFEITSGRTILSLILDGKGVTPEIDFKPNNSVFRLESPKNKAAECTLQIINKSSAKLKINFEKVVELEGFFREIDRSQLEICQTKDVDHEKKGNRAKKSQKPEKSKQKVSKKEAVSGNLTEVEKDSIRNNFTKIEGASFFELLNVEENQLHLEESSSKSIKIGFGTTEALLKKKKEIKESGKKEKASKSPSDKKSTESSKQSKKSTDKKYYVVKYNIKLCNNFLKDIILICSFK</sequence>
<reference evidence="4" key="1">
    <citation type="submission" date="2022-01" db="EMBL/GenBank/DDBJ databases">
        <authorList>
            <person name="King R."/>
        </authorList>
    </citation>
    <scope>NUCLEOTIDE SEQUENCE</scope>
</reference>
<feature type="region of interest" description="Disordered" evidence="1">
    <location>
        <begin position="1409"/>
        <end position="1440"/>
    </location>
</feature>
<evidence type="ECO:0000256" key="1">
    <source>
        <dbReference type="SAM" id="MobiDB-lite"/>
    </source>
</evidence>
<feature type="compositionally biased region" description="Basic and acidic residues" evidence="1">
    <location>
        <begin position="1499"/>
        <end position="1520"/>
    </location>
</feature>
<feature type="compositionally biased region" description="Basic and acidic residues" evidence="1">
    <location>
        <begin position="313"/>
        <end position="323"/>
    </location>
</feature>
<dbReference type="Pfam" id="PF24771">
    <property type="entry name" value="Ig_CFAP74_1st"/>
    <property type="match status" value="1"/>
</dbReference>
<feature type="domain" description="CFAP74 fourth Ig-like" evidence="3">
    <location>
        <begin position="808"/>
        <end position="875"/>
    </location>
</feature>
<feature type="compositionally biased region" description="Basic and acidic residues" evidence="1">
    <location>
        <begin position="1128"/>
        <end position="1157"/>
    </location>
</feature>
<dbReference type="Proteomes" id="UP001153737">
    <property type="component" value="Chromosome 2"/>
</dbReference>
<evidence type="ECO:0000259" key="2">
    <source>
        <dbReference type="Pfam" id="PF24778"/>
    </source>
</evidence>
<reference evidence="4" key="2">
    <citation type="submission" date="2022-10" db="EMBL/GenBank/DDBJ databases">
        <authorList>
            <consortium name="ENA_rothamsted_submissions"/>
            <consortium name="culmorum"/>
            <person name="King R."/>
        </authorList>
    </citation>
    <scope>NUCLEOTIDE SEQUENCE</scope>
</reference>
<name>A0A9P0DN86_PHACE</name>
<feature type="region of interest" description="Disordered" evidence="1">
    <location>
        <begin position="313"/>
        <end position="342"/>
    </location>
</feature>
<organism evidence="4 5">
    <name type="scientific">Phaedon cochleariae</name>
    <name type="common">Mustard beetle</name>
    <dbReference type="NCBI Taxonomy" id="80249"/>
    <lineage>
        <taxon>Eukaryota</taxon>
        <taxon>Metazoa</taxon>
        <taxon>Ecdysozoa</taxon>
        <taxon>Arthropoda</taxon>
        <taxon>Hexapoda</taxon>
        <taxon>Insecta</taxon>
        <taxon>Pterygota</taxon>
        <taxon>Neoptera</taxon>
        <taxon>Endopterygota</taxon>
        <taxon>Coleoptera</taxon>
        <taxon>Polyphaga</taxon>
        <taxon>Cucujiformia</taxon>
        <taxon>Chrysomeloidea</taxon>
        <taxon>Chrysomelidae</taxon>
        <taxon>Chrysomelinae</taxon>
        <taxon>Chrysomelini</taxon>
        <taxon>Phaedon</taxon>
    </lineage>
</organism>
<feature type="domain" description="CFAP74 third Ig-like" evidence="2">
    <location>
        <begin position="674"/>
        <end position="771"/>
    </location>
</feature>
<dbReference type="Pfam" id="PF24798">
    <property type="entry name" value="Ig-CFAP74_4th"/>
    <property type="match status" value="1"/>
</dbReference>
<dbReference type="InterPro" id="IPR056307">
    <property type="entry name" value="Ig-CFAP74_3rd"/>
</dbReference>
<proteinExistence type="predicted"/>
<accession>A0A9P0DN86</accession>
<feature type="compositionally biased region" description="Basic and acidic residues" evidence="1">
    <location>
        <begin position="1423"/>
        <end position="1437"/>
    </location>
</feature>
<feature type="region of interest" description="Disordered" evidence="1">
    <location>
        <begin position="1126"/>
        <end position="1174"/>
    </location>
</feature>